<evidence type="ECO:0000259" key="7">
    <source>
        <dbReference type="Pfam" id="PF12823"/>
    </source>
</evidence>
<dbReference type="EMBL" id="SNYI01000002">
    <property type="protein sequence ID" value="TDQ30982.1"/>
    <property type="molecule type" value="Genomic_DNA"/>
</dbReference>
<feature type="domain" description="DUF3817" evidence="7">
    <location>
        <begin position="4"/>
        <end position="88"/>
    </location>
</feature>
<dbReference type="RefSeq" id="WP_133643843.1">
    <property type="nucleotide sequence ID" value="NZ_SNYI01000002.1"/>
</dbReference>
<evidence type="ECO:0000256" key="5">
    <source>
        <dbReference type="ARBA" id="ARBA00023136"/>
    </source>
</evidence>
<accession>A0A4R6TKJ4</accession>
<keyword evidence="4 6" id="KW-1133">Transmembrane helix</keyword>
<dbReference type="Proteomes" id="UP000295468">
    <property type="component" value="Unassembled WGS sequence"/>
</dbReference>
<comment type="caution">
    <text evidence="8">The sequence shown here is derived from an EMBL/GenBank/DDBJ whole genome shotgun (WGS) entry which is preliminary data.</text>
</comment>
<dbReference type="NCBIfam" id="TIGR03954">
    <property type="entry name" value="integ_memb_HG"/>
    <property type="match status" value="1"/>
</dbReference>
<dbReference type="PANTHER" id="PTHR40077:SF1">
    <property type="entry name" value="MEMBRANE PROTEIN"/>
    <property type="match status" value="1"/>
</dbReference>
<proteinExistence type="predicted"/>
<evidence type="ECO:0000313" key="9">
    <source>
        <dbReference type="Proteomes" id="UP000295468"/>
    </source>
</evidence>
<keyword evidence="2" id="KW-1003">Cell membrane</keyword>
<evidence type="ECO:0000256" key="1">
    <source>
        <dbReference type="ARBA" id="ARBA00004651"/>
    </source>
</evidence>
<dbReference type="GO" id="GO:0005886">
    <property type="term" value="C:plasma membrane"/>
    <property type="evidence" value="ECO:0007669"/>
    <property type="project" value="UniProtKB-SubCell"/>
</dbReference>
<evidence type="ECO:0000256" key="4">
    <source>
        <dbReference type="ARBA" id="ARBA00022989"/>
    </source>
</evidence>
<reference evidence="8 9" key="1">
    <citation type="submission" date="2019-03" db="EMBL/GenBank/DDBJ databases">
        <title>Genomic Encyclopedia of Archaeal and Bacterial Type Strains, Phase II (KMG-II): from individual species to whole genera.</title>
        <authorList>
            <person name="Goeker M."/>
        </authorList>
    </citation>
    <scope>NUCLEOTIDE SEQUENCE [LARGE SCALE GENOMIC DNA]</scope>
    <source>
        <strain evidence="8 9">DSM 18435</strain>
    </source>
</reference>
<sequence length="98" mass="11143">MIPLFRAIAIAEGISFLLLMGFSMPLKYWAGIPEPNLYIGYAHGVLFIAYALLAIWVCYELQWGFKRFLVLFVASLLPFGTFYIEQKYLKKEGALAKG</sequence>
<keyword evidence="9" id="KW-1185">Reference proteome</keyword>
<keyword evidence="5 6" id="KW-0472">Membrane</keyword>
<keyword evidence="3 6" id="KW-0812">Transmembrane</keyword>
<dbReference type="PANTHER" id="PTHR40077">
    <property type="entry name" value="MEMBRANE PROTEIN-RELATED"/>
    <property type="match status" value="1"/>
</dbReference>
<protein>
    <submittedName>
        <fullName evidence="8">Integral membrane protein</fullName>
    </submittedName>
</protein>
<comment type="subcellular location">
    <subcellularLocation>
        <location evidence="1">Cell membrane</location>
        <topology evidence="1">Multi-pass membrane protein</topology>
    </subcellularLocation>
</comment>
<evidence type="ECO:0000256" key="2">
    <source>
        <dbReference type="ARBA" id="ARBA00022475"/>
    </source>
</evidence>
<name>A0A4R6TKJ4_9FLAO</name>
<evidence type="ECO:0000313" key="8">
    <source>
        <dbReference type="EMBL" id="TDQ30982.1"/>
    </source>
</evidence>
<dbReference type="Pfam" id="PF12823">
    <property type="entry name" value="DUF3817"/>
    <property type="match status" value="1"/>
</dbReference>
<evidence type="ECO:0000256" key="6">
    <source>
        <dbReference type="SAM" id="Phobius"/>
    </source>
</evidence>
<gene>
    <name evidence="8" type="ORF">CLV82_1680</name>
</gene>
<dbReference type="InterPro" id="IPR023845">
    <property type="entry name" value="DUF3817_TM"/>
</dbReference>
<organism evidence="8 9">
    <name type="scientific">Zeaxanthinibacter enoshimensis</name>
    <dbReference type="NCBI Taxonomy" id="392009"/>
    <lineage>
        <taxon>Bacteria</taxon>
        <taxon>Pseudomonadati</taxon>
        <taxon>Bacteroidota</taxon>
        <taxon>Flavobacteriia</taxon>
        <taxon>Flavobacteriales</taxon>
        <taxon>Flavobacteriaceae</taxon>
        <taxon>Zeaxanthinibacter</taxon>
    </lineage>
</organism>
<feature type="transmembrane region" description="Helical" evidence="6">
    <location>
        <begin position="7"/>
        <end position="26"/>
    </location>
</feature>
<dbReference type="AlphaFoldDB" id="A0A4R6TKJ4"/>
<dbReference type="OrthoDB" id="1121311at2"/>
<feature type="transmembrane region" description="Helical" evidence="6">
    <location>
        <begin position="38"/>
        <end position="59"/>
    </location>
</feature>
<evidence type="ECO:0000256" key="3">
    <source>
        <dbReference type="ARBA" id="ARBA00022692"/>
    </source>
</evidence>
<feature type="transmembrane region" description="Helical" evidence="6">
    <location>
        <begin position="68"/>
        <end position="84"/>
    </location>
</feature>